<dbReference type="SMART" id="SM00430">
    <property type="entry name" value="HOLI"/>
    <property type="match status" value="1"/>
</dbReference>
<dbReference type="InterPro" id="IPR001628">
    <property type="entry name" value="Znf_hrmn_rcpt"/>
</dbReference>
<dbReference type="GO" id="GO:0030154">
    <property type="term" value="P:cell differentiation"/>
    <property type="evidence" value="ECO:0007669"/>
    <property type="project" value="TreeGrafter"/>
</dbReference>
<evidence type="ECO:0000259" key="11">
    <source>
        <dbReference type="PROSITE" id="PS51030"/>
    </source>
</evidence>
<dbReference type="PANTHER" id="PTHR24082">
    <property type="entry name" value="NUCLEAR HORMONE RECEPTOR"/>
    <property type="match status" value="1"/>
</dbReference>
<dbReference type="InterPro" id="IPR035500">
    <property type="entry name" value="NHR-like_dom_sf"/>
</dbReference>
<evidence type="ECO:0000256" key="3">
    <source>
        <dbReference type="ARBA" id="ARBA00022771"/>
    </source>
</evidence>
<dbReference type="SMART" id="SM00399">
    <property type="entry name" value="ZnF_C4"/>
    <property type="match status" value="1"/>
</dbReference>
<protein>
    <recommendedName>
        <fullName evidence="14">Nuclear receptor domain-containing protein</fullName>
    </recommendedName>
</protein>
<dbReference type="CDD" id="cd06929">
    <property type="entry name" value="NR_LBD_F1"/>
    <property type="match status" value="1"/>
</dbReference>
<dbReference type="WBParaSite" id="maker-PairedContig_1167-snap-gene-1.20-mRNA-1">
    <property type="protein sequence ID" value="maker-PairedContig_1167-snap-gene-1.20-mRNA-1"/>
    <property type="gene ID" value="maker-PairedContig_1167-snap-gene-1.20"/>
</dbReference>
<evidence type="ECO:0000256" key="8">
    <source>
        <dbReference type="ARBA" id="ARBA00023170"/>
    </source>
</evidence>
<dbReference type="GO" id="GO:0000122">
    <property type="term" value="P:negative regulation of transcription by RNA polymerase II"/>
    <property type="evidence" value="ECO:0007669"/>
    <property type="project" value="TreeGrafter"/>
</dbReference>
<keyword evidence="2 10" id="KW-0479">Metal-binding</keyword>
<feature type="domain" description="Nuclear receptor" evidence="11">
    <location>
        <begin position="37"/>
        <end position="112"/>
    </location>
</feature>
<dbReference type="Pfam" id="PF00105">
    <property type="entry name" value="zf-C4"/>
    <property type="match status" value="1"/>
</dbReference>
<dbReference type="SUPFAM" id="SSF48508">
    <property type="entry name" value="Nuclear receptor ligand-binding domain"/>
    <property type="match status" value="1"/>
</dbReference>
<feature type="domain" description="NR LBD" evidence="12">
    <location>
        <begin position="287"/>
        <end position="520"/>
    </location>
</feature>
<keyword evidence="5 10" id="KW-0805">Transcription regulation</keyword>
<keyword evidence="3 10" id="KW-0863">Zinc-finger</keyword>
<evidence type="ECO:0000259" key="12">
    <source>
        <dbReference type="PROSITE" id="PS51843"/>
    </source>
</evidence>
<dbReference type="InterPro" id="IPR000536">
    <property type="entry name" value="Nucl_hrmn_rcpt_lig-bd"/>
</dbReference>
<sequence>MSVCKMKALKVKMSSSLSSEDDLAISDSKNNDSQSSEKSCKVCGDRAIGYNFSVITCESCKAFFRRNANRQESLKCPFNQKCVINVLKRRFCQSCRLQRCFQVGMKKEWIMREGYRSRKHRLSTIPENDEEIKKIFDQIDDGDVAVPKQILVELVKKSTMRCLTACQCKCTCGFYPAHTKLIAVSSFTEQRFSQSDEIIAPFNPMNQFSRPNHDNFYPERGIDYPLVIPNCLTPMPQMPVSVLPEMSTAWNGNICLATSATTAVQQAKIISDDNCFSVDAFERLFADDKLLLQELITANDILKQPLDLSTNQKHSNELSLMDVVRMTDLALRRIINMAKELTFFKSLSSKDQISVLKGSCSELLILRGVMVFDQKKHAWNTSVIQGPTELEIKLDILKNSKELKHYEEHKRFLTTFGEKWGKNEYIMLLLNAITLFSPFRTNLQDIQKLQKIRQRYCDVLRRYLGNLYVASEAERAYQELLKKLDDELNHLSHSLLRIYHGLNNSELNPLLRELFDLSQT</sequence>
<keyword evidence="9 10" id="KW-0539">Nucleus</keyword>
<comment type="similarity">
    <text evidence="1 10">Belongs to the nuclear hormone receptor family.</text>
</comment>
<dbReference type="GO" id="GO:0000978">
    <property type="term" value="F:RNA polymerase II cis-regulatory region sequence-specific DNA binding"/>
    <property type="evidence" value="ECO:0007669"/>
    <property type="project" value="TreeGrafter"/>
</dbReference>
<evidence type="ECO:0000256" key="4">
    <source>
        <dbReference type="ARBA" id="ARBA00022833"/>
    </source>
</evidence>
<dbReference type="AlphaFoldDB" id="A0A1I8E9S6"/>
<proteinExistence type="inferred from homology"/>
<evidence type="ECO:0000313" key="13">
    <source>
        <dbReference type="WBParaSite" id="maker-PairedContig_1167-snap-gene-1.20-mRNA-1"/>
    </source>
</evidence>
<dbReference type="GO" id="GO:0045944">
    <property type="term" value="P:positive regulation of transcription by RNA polymerase II"/>
    <property type="evidence" value="ECO:0007669"/>
    <property type="project" value="TreeGrafter"/>
</dbReference>
<dbReference type="GO" id="GO:0008270">
    <property type="term" value="F:zinc ion binding"/>
    <property type="evidence" value="ECO:0007669"/>
    <property type="project" value="UniProtKB-KW"/>
</dbReference>
<keyword evidence="8 10" id="KW-0675">Receptor</keyword>
<dbReference type="Gene3D" id="3.30.50.10">
    <property type="entry name" value="Erythroid Transcription Factor GATA-1, subunit A"/>
    <property type="match status" value="1"/>
</dbReference>
<keyword evidence="6 10" id="KW-0238">DNA-binding</keyword>
<dbReference type="PROSITE" id="PS00031">
    <property type="entry name" value="NUCLEAR_REC_DBD_1"/>
    <property type="match status" value="1"/>
</dbReference>
<keyword evidence="7 10" id="KW-0804">Transcription</keyword>
<dbReference type="Pfam" id="PF00104">
    <property type="entry name" value="Hormone_recep"/>
    <property type="match status" value="1"/>
</dbReference>
<dbReference type="PANTHER" id="PTHR24082:SF283">
    <property type="entry name" value="NUCLEAR HORMONE RECEPTOR HR96"/>
    <property type="match status" value="1"/>
</dbReference>
<dbReference type="PROSITE" id="PS51843">
    <property type="entry name" value="NR_LBD"/>
    <property type="match status" value="1"/>
</dbReference>
<evidence type="ECO:0000256" key="5">
    <source>
        <dbReference type="ARBA" id="ARBA00023015"/>
    </source>
</evidence>
<evidence type="ECO:0000256" key="6">
    <source>
        <dbReference type="ARBA" id="ARBA00023125"/>
    </source>
</evidence>
<dbReference type="PRINTS" id="PR00047">
    <property type="entry name" value="STROIDFINGER"/>
</dbReference>
<evidence type="ECO:0000256" key="2">
    <source>
        <dbReference type="ARBA" id="ARBA00022723"/>
    </source>
</evidence>
<organism evidence="13">
    <name type="scientific">Wuchereria bancrofti</name>
    <dbReference type="NCBI Taxonomy" id="6293"/>
    <lineage>
        <taxon>Eukaryota</taxon>
        <taxon>Metazoa</taxon>
        <taxon>Ecdysozoa</taxon>
        <taxon>Nematoda</taxon>
        <taxon>Chromadorea</taxon>
        <taxon>Rhabditida</taxon>
        <taxon>Spirurina</taxon>
        <taxon>Spiruromorpha</taxon>
        <taxon>Filarioidea</taxon>
        <taxon>Onchocercidae</taxon>
        <taxon>Wuchereria</taxon>
    </lineage>
</organism>
<dbReference type="SUPFAM" id="SSF57716">
    <property type="entry name" value="Glucocorticoid receptor-like (DNA-binding domain)"/>
    <property type="match status" value="1"/>
</dbReference>
<dbReference type="PRINTS" id="PR00398">
    <property type="entry name" value="STRDHORMONER"/>
</dbReference>
<accession>A0A1I8E9S6</accession>
<evidence type="ECO:0000256" key="10">
    <source>
        <dbReference type="RuleBase" id="RU004334"/>
    </source>
</evidence>
<dbReference type="Gene3D" id="1.10.565.10">
    <property type="entry name" value="Retinoid X Receptor"/>
    <property type="match status" value="1"/>
</dbReference>
<evidence type="ECO:0000256" key="7">
    <source>
        <dbReference type="ARBA" id="ARBA00023163"/>
    </source>
</evidence>
<evidence type="ECO:0000256" key="1">
    <source>
        <dbReference type="ARBA" id="ARBA00005993"/>
    </source>
</evidence>
<dbReference type="GO" id="GO:0004879">
    <property type="term" value="F:nuclear receptor activity"/>
    <property type="evidence" value="ECO:0007669"/>
    <property type="project" value="TreeGrafter"/>
</dbReference>
<dbReference type="PROSITE" id="PS51030">
    <property type="entry name" value="NUCLEAR_REC_DBD_2"/>
    <property type="match status" value="1"/>
</dbReference>
<dbReference type="InterPro" id="IPR013088">
    <property type="entry name" value="Znf_NHR/GATA"/>
</dbReference>
<evidence type="ECO:0000256" key="9">
    <source>
        <dbReference type="ARBA" id="ARBA00023242"/>
    </source>
</evidence>
<name>A0A1I8E9S6_WUCBA</name>
<dbReference type="GO" id="GO:0005634">
    <property type="term" value="C:nucleus"/>
    <property type="evidence" value="ECO:0007669"/>
    <property type="project" value="UniProtKB-SubCell"/>
</dbReference>
<reference evidence="13" key="1">
    <citation type="submission" date="2016-11" db="UniProtKB">
        <authorList>
            <consortium name="WormBaseParasite"/>
        </authorList>
    </citation>
    <scope>IDENTIFICATION</scope>
    <source>
        <strain evidence="13">pt0022</strain>
    </source>
</reference>
<dbReference type="InterPro" id="IPR050234">
    <property type="entry name" value="Nuclear_hormone_rcpt_NR1"/>
</dbReference>
<dbReference type="InterPro" id="IPR001723">
    <property type="entry name" value="Nuclear_hrmn_rcpt"/>
</dbReference>
<evidence type="ECO:0008006" key="14">
    <source>
        <dbReference type="Google" id="ProtNLM"/>
    </source>
</evidence>
<dbReference type="STRING" id="6293.A0A1I8E9S6"/>
<keyword evidence="4 10" id="KW-0862">Zinc</keyword>
<comment type="subcellular location">
    <subcellularLocation>
        <location evidence="10">Nucleus</location>
    </subcellularLocation>
</comment>